<dbReference type="SUPFAM" id="SSF53901">
    <property type="entry name" value="Thiolase-like"/>
    <property type="match status" value="1"/>
</dbReference>
<evidence type="ECO:0000313" key="7">
    <source>
        <dbReference type="Proteomes" id="UP000521943"/>
    </source>
</evidence>
<dbReference type="Gene3D" id="3.30.70.3290">
    <property type="match status" value="1"/>
</dbReference>
<name>A0A8H6HJU4_9AGAR</name>
<organism evidence="6 7">
    <name type="scientific">Ephemerocybe angulata</name>
    <dbReference type="NCBI Taxonomy" id="980116"/>
    <lineage>
        <taxon>Eukaryota</taxon>
        <taxon>Fungi</taxon>
        <taxon>Dikarya</taxon>
        <taxon>Basidiomycota</taxon>
        <taxon>Agaricomycotina</taxon>
        <taxon>Agaricomycetes</taxon>
        <taxon>Agaricomycetidae</taxon>
        <taxon>Agaricales</taxon>
        <taxon>Agaricineae</taxon>
        <taxon>Psathyrellaceae</taxon>
        <taxon>Ephemerocybe</taxon>
    </lineage>
</organism>
<evidence type="ECO:0000313" key="6">
    <source>
        <dbReference type="EMBL" id="KAF6747507.1"/>
    </source>
</evidence>
<dbReference type="PROSITE" id="PS52004">
    <property type="entry name" value="KS3_2"/>
    <property type="match status" value="1"/>
</dbReference>
<proteinExistence type="inferred from homology"/>
<dbReference type="InterPro" id="IPR014030">
    <property type="entry name" value="Ketoacyl_synth_N"/>
</dbReference>
<dbReference type="GO" id="GO:0004312">
    <property type="term" value="F:fatty acid synthase activity"/>
    <property type="evidence" value="ECO:0007669"/>
    <property type="project" value="TreeGrafter"/>
</dbReference>
<gene>
    <name evidence="6" type="ORF">DFP72DRAFT_1075177</name>
</gene>
<comment type="similarity">
    <text evidence="4">Belongs to the thiolase-like superfamily. Beta-ketoacyl-ACP synthases family.</text>
</comment>
<keyword evidence="2" id="KW-0597">Phosphoprotein</keyword>
<dbReference type="Proteomes" id="UP000521943">
    <property type="component" value="Unassembled WGS sequence"/>
</dbReference>
<dbReference type="InterPro" id="IPR000873">
    <property type="entry name" value="AMP-dep_synth/lig_dom"/>
</dbReference>
<evidence type="ECO:0000256" key="2">
    <source>
        <dbReference type="ARBA" id="ARBA00022553"/>
    </source>
</evidence>
<dbReference type="PANTHER" id="PTHR43775">
    <property type="entry name" value="FATTY ACID SYNTHASE"/>
    <property type="match status" value="1"/>
</dbReference>
<dbReference type="EMBL" id="JACGCI010000080">
    <property type="protein sequence ID" value="KAF6747507.1"/>
    <property type="molecule type" value="Genomic_DNA"/>
</dbReference>
<accession>A0A8H6HJU4</accession>
<comment type="caution">
    <text evidence="6">The sequence shown here is derived from an EMBL/GenBank/DDBJ whole genome shotgun (WGS) entry which is preliminary data.</text>
</comment>
<dbReference type="Gene3D" id="3.40.47.10">
    <property type="match status" value="1"/>
</dbReference>
<dbReference type="SUPFAM" id="SSF56801">
    <property type="entry name" value="Acetyl-CoA synthetase-like"/>
    <property type="match status" value="1"/>
</dbReference>
<evidence type="ECO:0000256" key="1">
    <source>
        <dbReference type="ARBA" id="ARBA00022450"/>
    </source>
</evidence>
<dbReference type="Pfam" id="PF02801">
    <property type="entry name" value="Ketoacyl-synt_C"/>
    <property type="match status" value="1"/>
</dbReference>
<dbReference type="AlphaFoldDB" id="A0A8H6HJU4"/>
<dbReference type="SMART" id="SM00825">
    <property type="entry name" value="PKS_KS"/>
    <property type="match status" value="1"/>
</dbReference>
<evidence type="ECO:0000259" key="5">
    <source>
        <dbReference type="PROSITE" id="PS52004"/>
    </source>
</evidence>
<dbReference type="InterPro" id="IPR020841">
    <property type="entry name" value="PKS_Beta-ketoAc_synthase_dom"/>
</dbReference>
<dbReference type="Pfam" id="PF00550">
    <property type="entry name" value="PP-binding"/>
    <property type="match status" value="1"/>
</dbReference>
<keyword evidence="7" id="KW-1185">Reference proteome</keyword>
<dbReference type="InterPro" id="IPR016039">
    <property type="entry name" value="Thiolase-like"/>
</dbReference>
<sequence>MAKSTGNDEALVTKVMSNFKIFGSGGAATSPGCLKWAKEINLPLVIDIGMTEVGGPLFHNSVDDDEGWLMSDCLVPDSQLYLVDEKGEIASDEGELHISSPIIAKGYLRPNYSAFTVGSDGRVTLRTGDIYKLVGDGRIVWEGRKEDFIQMSSGETLDPESSRNLWIDLRPSTVPALWETTSFVQLCLEVLSPQAFRSTSSVLRDNHGSSFAELGMDSAMATKMVRAINTTFAPALPSRNRLRPSNIPYMASKRLSSSVKLSDSPEASMDPEEFWDAMMEKRDDIITPIPEDRWDHASFYRAANSDHEEQPGDITLLKAGFINITDFDHSFFALENANIPVSRLKGSDMGVFVAANMDEGHIKLLFSEKGWGAYTRFYGTGVATSTACGRLSYLLDVHGPSYTIDTACSSWPSVRYLQSGQGESAIVCGANTHSWPGNFAFLSAQKMTSPNSRCATFTNVADGYVPSEGAAAVVLKTKRAALRDGDKILAVVKSTSTMHDGRSQALDPEQVDFVEAHGTGTSLGDLIEVEGINEVFKGSHSFHSASHHRSNGFAGTIAGAILEEYSDAKISLYSPEPMSDRSVSQSSQNSSWCKLDSEKFSLSPSFTPSRTPSPISTPAITDSMSDIVPVSHLFVVSAKSPAALREYIGRYIDFCNRSATDQFESICYTSCVGREHYRYRYACVSGQLG</sequence>
<dbReference type="InterPro" id="IPR042099">
    <property type="entry name" value="ANL_N_sf"/>
</dbReference>
<dbReference type="InterPro" id="IPR014031">
    <property type="entry name" value="Ketoacyl_synth_C"/>
</dbReference>
<feature type="domain" description="Ketosynthase family 3 (KS3)" evidence="5">
    <location>
        <begin position="253"/>
        <end position="689"/>
    </location>
</feature>
<dbReference type="GO" id="GO:0006633">
    <property type="term" value="P:fatty acid biosynthetic process"/>
    <property type="evidence" value="ECO:0007669"/>
    <property type="project" value="TreeGrafter"/>
</dbReference>
<dbReference type="Pfam" id="PF22621">
    <property type="entry name" value="CurL-like_PKS_C"/>
    <property type="match status" value="1"/>
</dbReference>
<protein>
    <submittedName>
        <fullName evidence="6">Thiolase-like protein</fullName>
    </submittedName>
</protein>
<dbReference type="PANTHER" id="PTHR43775:SF37">
    <property type="entry name" value="SI:DKEY-61P9.11"/>
    <property type="match status" value="1"/>
</dbReference>
<dbReference type="Pfam" id="PF00501">
    <property type="entry name" value="AMP-binding"/>
    <property type="match status" value="1"/>
</dbReference>
<dbReference type="Pfam" id="PF00109">
    <property type="entry name" value="ketoacyl-synt"/>
    <property type="match status" value="1"/>
</dbReference>
<keyword evidence="1" id="KW-0596">Phosphopantetheine</keyword>
<evidence type="ECO:0000256" key="3">
    <source>
        <dbReference type="ARBA" id="ARBA00022679"/>
    </source>
</evidence>
<keyword evidence="3 4" id="KW-0808">Transferase</keyword>
<evidence type="ECO:0000256" key="4">
    <source>
        <dbReference type="RuleBase" id="RU003694"/>
    </source>
</evidence>
<dbReference type="InterPro" id="IPR009081">
    <property type="entry name" value="PP-bd_ACP"/>
</dbReference>
<dbReference type="CDD" id="cd00833">
    <property type="entry name" value="PKS"/>
    <property type="match status" value="1"/>
</dbReference>
<dbReference type="InterPro" id="IPR050091">
    <property type="entry name" value="PKS_NRPS_Biosynth_Enz"/>
</dbReference>
<dbReference type="OrthoDB" id="3068212at2759"/>
<dbReference type="Gene3D" id="3.40.50.12780">
    <property type="entry name" value="N-terminal domain of ligase-like"/>
    <property type="match status" value="1"/>
</dbReference>
<reference evidence="6 7" key="1">
    <citation type="submission" date="2020-07" db="EMBL/GenBank/DDBJ databases">
        <title>Comparative genomics of pyrophilous fungi reveals a link between fire events and developmental genes.</title>
        <authorList>
            <consortium name="DOE Joint Genome Institute"/>
            <person name="Steindorff A.S."/>
            <person name="Carver A."/>
            <person name="Calhoun S."/>
            <person name="Stillman K."/>
            <person name="Liu H."/>
            <person name="Lipzen A."/>
            <person name="Pangilinan J."/>
            <person name="Labutti K."/>
            <person name="Bruns T.D."/>
            <person name="Grigoriev I.V."/>
        </authorList>
    </citation>
    <scope>NUCLEOTIDE SEQUENCE [LARGE SCALE GENOMIC DNA]</scope>
    <source>
        <strain evidence="6 7">CBS 144469</strain>
    </source>
</reference>